<keyword evidence="3" id="KW-0812">Transmembrane</keyword>
<dbReference type="Proteomes" id="UP000448867">
    <property type="component" value="Unassembled WGS sequence"/>
</dbReference>
<evidence type="ECO:0000313" key="5">
    <source>
        <dbReference type="EMBL" id="MRX74034.1"/>
    </source>
</evidence>
<gene>
    <name evidence="5" type="ORF">GJU40_18080</name>
</gene>
<evidence type="ECO:0000256" key="2">
    <source>
        <dbReference type="PROSITE-ProRule" id="PRU00284"/>
    </source>
</evidence>
<name>A0A7X2J2C4_9BACI</name>
<organism evidence="5 6">
    <name type="scientific">Metabacillus lacus</name>
    <dbReference type="NCBI Taxonomy" id="1983721"/>
    <lineage>
        <taxon>Bacteria</taxon>
        <taxon>Bacillati</taxon>
        <taxon>Bacillota</taxon>
        <taxon>Bacilli</taxon>
        <taxon>Bacillales</taxon>
        <taxon>Bacillaceae</taxon>
        <taxon>Metabacillus</taxon>
    </lineage>
</organism>
<dbReference type="PROSITE" id="PS50111">
    <property type="entry name" value="CHEMOTAXIS_TRANSDUC_2"/>
    <property type="match status" value="1"/>
</dbReference>
<dbReference type="RefSeq" id="WP_154309489.1">
    <property type="nucleotide sequence ID" value="NZ_WKKI01000057.1"/>
</dbReference>
<keyword evidence="3" id="KW-1133">Transmembrane helix</keyword>
<dbReference type="SUPFAM" id="SSF58104">
    <property type="entry name" value="Methyl-accepting chemotaxis protein (MCP) signaling domain"/>
    <property type="match status" value="1"/>
</dbReference>
<feature type="transmembrane region" description="Helical" evidence="3">
    <location>
        <begin position="122"/>
        <end position="140"/>
    </location>
</feature>
<dbReference type="AlphaFoldDB" id="A0A7X2J2C4"/>
<dbReference type="PANTHER" id="PTHR32089:SF112">
    <property type="entry name" value="LYSOZYME-LIKE PROTEIN-RELATED"/>
    <property type="match status" value="1"/>
</dbReference>
<dbReference type="Pfam" id="PF00015">
    <property type="entry name" value="MCPsignal"/>
    <property type="match status" value="1"/>
</dbReference>
<keyword evidence="3" id="KW-0472">Membrane</keyword>
<dbReference type="PANTHER" id="PTHR32089">
    <property type="entry name" value="METHYL-ACCEPTING CHEMOTAXIS PROTEIN MCPB"/>
    <property type="match status" value="1"/>
</dbReference>
<dbReference type="GO" id="GO:0007165">
    <property type="term" value="P:signal transduction"/>
    <property type="evidence" value="ECO:0007669"/>
    <property type="project" value="UniProtKB-KW"/>
</dbReference>
<dbReference type="EMBL" id="WKKI01000057">
    <property type="protein sequence ID" value="MRX74034.1"/>
    <property type="molecule type" value="Genomic_DNA"/>
</dbReference>
<evidence type="ECO:0000256" key="3">
    <source>
        <dbReference type="SAM" id="Phobius"/>
    </source>
</evidence>
<keyword evidence="6" id="KW-1185">Reference proteome</keyword>
<sequence>MQKASLIEKNTESVNSILRKVFVIASIALIVNNIFQIYLYGIPKLTFMGISYNLLFLLFLLPVVHYKLKKDEAVFKTLTVGSMVVFAFLLHTDSWVNVPFVWLIPFGVASLYADYKLMKRTFLIVLPLLVVSQFTHLWLAETMVIETSMNRSVLTGVYYGLQFLFIGILFMNSTKRSNNMLEESEKLKGQLDAMLQTASSSSLQLSGHVNQLNENINDTTGAIAQMNTSVQSVYQDSRHLSDKLAEAEKEVLAIMDDLSSSSVYTQKIEQDTNGMADMLNYNKETLLAAVGTIEEMKTHSGTSIEQVEQLALKTNEVEKVLHAIRGISEQTNLLALNAAIEAARAGEHGKGFAVVANEVRKLAEQSSQSSEIIQSILKEILAAKDQVIDTLNISKNVVEEGIGSIQKTAEAFDEMADKQSNTLDDLKRIIELVKNLARQGEFVKDHIKDVSSQHLENQDSIAEAATAIEEISASVQEISAYVMQVDEKANQLAEAQR</sequence>
<dbReference type="GO" id="GO:0016020">
    <property type="term" value="C:membrane"/>
    <property type="evidence" value="ECO:0007669"/>
    <property type="project" value="InterPro"/>
</dbReference>
<protein>
    <recommendedName>
        <fullName evidence="4">Methyl-accepting transducer domain-containing protein</fullName>
    </recommendedName>
</protein>
<comment type="caution">
    <text evidence="5">The sequence shown here is derived from an EMBL/GenBank/DDBJ whole genome shotgun (WGS) entry which is preliminary data.</text>
</comment>
<feature type="transmembrane region" description="Helical" evidence="3">
    <location>
        <begin position="152"/>
        <end position="171"/>
    </location>
</feature>
<dbReference type="InterPro" id="IPR004089">
    <property type="entry name" value="MCPsignal_dom"/>
</dbReference>
<proteinExistence type="predicted"/>
<accession>A0A7X2J2C4</accession>
<evidence type="ECO:0000313" key="6">
    <source>
        <dbReference type="Proteomes" id="UP000448867"/>
    </source>
</evidence>
<dbReference type="SMART" id="SM00283">
    <property type="entry name" value="MA"/>
    <property type="match status" value="1"/>
</dbReference>
<feature type="transmembrane region" description="Helical" evidence="3">
    <location>
        <begin position="45"/>
        <end position="66"/>
    </location>
</feature>
<reference evidence="5 6" key="1">
    <citation type="submission" date="2019-11" db="EMBL/GenBank/DDBJ databases">
        <title>Bacillus lacus genome.</title>
        <authorList>
            <person name="Allen C.J."/>
            <person name="Newman J.D."/>
        </authorList>
    </citation>
    <scope>NUCLEOTIDE SEQUENCE [LARGE SCALE GENOMIC DNA]</scope>
    <source>
        <strain evidence="5 6">KCTC 33946</strain>
    </source>
</reference>
<dbReference type="OrthoDB" id="2943317at2"/>
<feature type="domain" description="Methyl-accepting transducer" evidence="4">
    <location>
        <begin position="215"/>
        <end position="479"/>
    </location>
</feature>
<evidence type="ECO:0000259" key="4">
    <source>
        <dbReference type="PROSITE" id="PS50111"/>
    </source>
</evidence>
<feature type="transmembrane region" description="Helical" evidence="3">
    <location>
        <begin position="21"/>
        <end position="39"/>
    </location>
</feature>
<dbReference type="Gene3D" id="1.10.287.950">
    <property type="entry name" value="Methyl-accepting chemotaxis protein"/>
    <property type="match status" value="1"/>
</dbReference>
<evidence type="ECO:0000256" key="1">
    <source>
        <dbReference type="ARBA" id="ARBA00023224"/>
    </source>
</evidence>
<keyword evidence="1 2" id="KW-0807">Transducer</keyword>